<dbReference type="InterPro" id="IPR029058">
    <property type="entry name" value="AB_hydrolase_fold"/>
</dbReference>
<protein>
    <submittedName>
        <fullName evidence="1">Alpha/beta hydrolase</fullName>
    </submittedName>
</protein>
<organism evidence="1 2">
    <name type="scientific">Flavobacterium lipolyticum</name>
    <dbReference type="NCBI Taxonomy" id="2893754"/>
    <lineage>
        <taxon>Bacteria</taxon>
        <taxon>Pseudomonadati</taxon>
        <taxon>Bacteroidota</taxon>
        <taxon>Flavobacteriia</taxon>
        <taxon>Flavobacteriales</taxon>
        <taxon>Flavobacteriaceae</taxon>
        <taxon>Flavobacterium</taxon>
    </lineage>
</organism>
<dbReference type="GO" id="GO:0016787">
    <property type="term" value="F:hydrolase activity"/>
    <property type="evidence" value="ECO:0007669"/>
    <property type="project" value="UniProtKB-KW"/>
</dbReference>
<keyword evidence="2" id="KW-1185">Reference proteome</keyword>
<proteinExistence type="predicted"/>
<accession>A0ABS8M093</accession>
<sequence>MAKQRLIILSDLFGGKDPEWVKIYVDLLKSEFEIQYYDVLELAGINADNLVESDVHNQLLSGGIDRAIEALLKLENGKVMVLGFSIGGTIAWKASLQGLKIVCLFAVSSTRLRYETEAPNCSIKLYFGEEDSNRPDSQWFFELNVVHKMIKKENHQLYRTENNAFLVCNDILKFY</sequence>
<dbReference type="SUPFAM" id="SSF53474">
    <property type="entry name" value="alpha/beta-Hydrolases"/>
    <property type="match status" value="1"/>
</dbReference>
<reference evidence="1" key="1">
    <citation type="submission" date="2021-11" db="EMBL/GenBank/DDBJ databases">
        <title>Description of novel Flavobacterium species.</title>
        <authorList>
            <person name="Saticioglu I.B."/>
            <person name="Ay H."/>
            <person name="Altun S."/>
            <person name="Duman M."/>
        </authorList>
    </citation>
    <scope>NUCLEOTIDE SEQUENCE</scope>
    <source>
        <strain evidence="1">F-126</strain>
    </source>
</reference>
<dbReference type="Gene3D" id="3.40.50.1820">
    <property type="entry name" value="alpha/beta hydrolase"/>
    <property type="match status" value="1"/>
</dbReference>
<evidence type="ECO:0000313" key="1">
    <source>
        <dbReference type="EMBL" id="MCC9018255.1"/>
    </source>
</evidence>
<gene>
    <name evidence="1" type="ORF">LNQ34_10765</name>
</gene>
<dbReference type="RefSeq" id="WP_229999659.1">
    <property type="nucleotide sequence ID" value="NZ_JAJJMN010000001.1"/>
</dbReference>
<name>A0ABS8M093_9FLAO</name>
<dbReference type="EMBL" id="JAJJMN010000001">
    <property type="protein sequence ID" value="MCC9018255.1"/>
    <property type="molecule type" value="Genomic_DNA"/>
</dbReference>
<evidence type="ECO:0000313" key="2">
    <source>
        <dbReference type="Proteomes" id="UP001430700"/>
    </source>
</evidence>
<comment type="caution">
    <text evidence="1">The sequence shown here is derived from an EMBL/GenBank/DDBJ whole genome shotgun (WGS) entry which is preliminary data.</text>
</comment>
<dbReference type="Proteomes" id="UP001430700">
    <property type="component" value="Unassembled WGS sequence"/>
</dbReference>
<keyword evidence="1" id="KW-0378">Hydrolase</keyword>